<dbReference type="InterPro" id="IPR013783">
    <property type="entry name" value="Ig-like_fold"/>
</dbReference>
<sequence>MYTSIDVLTYNNTLLVYPDPLGVSVNVTCIAMIEGVNYSQSVILHAPIGLPNNVRRFILNAISIKVNWTTSSETNGYVIEYTTGGVTRNVVSTCDDKIILTDLSPMSTYTISVYSYIDLPSVNGTVAVLRFDVPSPVTSLSVSNVSTTGITVNWTIPSSDNYITYYTISYTPSCPQLSSVNKTVSVAPHQSTTTYSYTLIGLYSGMNYTITVRAGNVLGGSESNTIILKTKAINFPSSWPSSIYILPVNSTTNNLTWNEVNCFQRNGLITGYTVIISNSSITYNLTSTERYIILNDLVFGTEYNISVAAVNSVGRGPLSDPIVVKIGVGMQLLY</sequence>
<accession>A0A1X7U770</accession>
<dbReference type="CDD" id="cd00063">
    <property type="entry name" value="FN3"/>
    <property type="match status" value="2"/>
</dbReference>
<feature type="domain" description="Fibronectin type-III" evidence="1">
    <location>
        <begin position="239"/>
        <end position="329"/>
    </location>
</feature>
<dbReference type="EnsemblMetazoa" id="Aqu2.1.23513_001">
    <property type="protein sequence ID" value="Aqu2.1.23513_001"/>
    <property type="gene ID" value="Aqu2.1.23513"/>
</dbReference>
<organism evidence="2">
    <name type="scientific">Amphimedon queenslandica</name>
    <name type="common">Sponge</name>
    <dbReference type="NCBI Taxonomy" id="400682"/>
    <lineage>
        <taxon>Eukaryota</taxon>
        <taxon>Metazoa</taxon>
        <taxon>Porifera</taxon>
        <taxon>Demospongiae</taxon>
        <taxon>Heteroscleromorpha</taxon>
        <taxon>Haplosclerida</taxon>
        <taxon>Niphatidae</taxon>
        <taxon>Amphimedon</taxon>
    </lineage>
</organism>
<reference evidence="2" key="1">
    <citation type="submission" date="2017-05" db="UniProtKB">
        <authorList>
            <consortium name="EnsemblMetazoa"/>
        </authorList>
    </citation>
    <scope>IDENTIFICATION</scope>
</reference>
<dbReference type="Pfam" id="PF00041">
    <property type="entry name" value="fn3"/>
    <property type="match status" value="2"/>
</dbReference>
<evidence type="ECO:0000259" key="1">
    <source>
        <dbReference type="PROSITE" id="PS50853"/>
    </source>
</evidence>
<evidence type="ECO:0000313" key="2">
    <source>
        <dbReference type="EnsemblMetazoa" id="Aqu2.1.23513_001"/>
    </source>
</evidence>
<dbReference type="InterPro" id="IPR036116">
    <property type="entry name" value="FN3_sf"/>
</dbReference>
<dbReference type="InterPro" id="IPR003961">
    <property type="entry name" value="FN3_dom"/>
</dbReference>
<feature type="domain" description="Fibronectin type-III" evidence="1">
    <location>
        <begin position="133"/>
        <end position="233"/>
    </location>
</feature>
<proteinExistence type="predicted"/>
<protein>
    <recommendedName>
        <fullName evidence="1">Fibronectin type-III domain-containing protein</fullName>
    </recommendedName>
</protein>
<dbReference type="InterPro" id="IPR050713">
    <property type="entry name" value="RTP_Phos/Ushers"/>
</dbReference>
<dbReference type="AlphaFoldDB" id="A0A1X7U770"/>
<dbReference type="PANTHER" id="PTHR46957:SF3">
    <property type="entry name" value="CYTOKINE RECEPTOR"/>
    <property type="match status" value="1"/>
</dbReference>
<dbReference type="SUPFAM" id="SSF49265">
    <property type="entry name" value="Fibronectin type III"/>
    <property type="match status" value="2"/>
</dbReference>
<dbReference type="PROSITE" id="PS50853">
    <property type="entry name" value="FN3"/>
    <property type="match status" value="2"/>
</dbReference>
<dbReference type="PANTHER" id="PTHR46957">
    <property type="entry name" value="CYTOKINE RECEPTOR"/>
    <property type="match status" value="1"/>
</dbReference>
<dbReference type="SMART" id="SM00060">
    <property type="entry name" value="FN3"/>
    <property type="match status" value="3"/>
</dbReference>
<name>A0A1X7U770_AMPQE</name>
<dbReference type="GO" id="GO:0016020">
    <property type="term" value="C:membrane"/>
    <property type="evidence" value="ECO:0007669"/>
    <property type="project" value="UniProtKB-SubCell"/>
</dbReference>
<dbReference type="Gene3D" id="2.60.40.10">
    <property type="entry name" value="Immunoglobulins"/>
    <property type="match status" value="3"/>
</dbReference>
<dbReference type="InParanoid" id="A0A1X7U770"/>